<dbReference type="InterPro" id="IPR053220">
    <property type="entry name" value="Nematode_rcpt-like_serp_H"/>
</dbReference>
<feature type="transmembrane region" description="Helical" evidence="1">
    <location>
        <begin position="211"/>
        <end position="234"/>
    </location>
</feature>
<accession>A0A9P1IVD5</accession>
<name>A0A9P1IVD5_9PELO</name>
<keyword evidence="3" id="KW-1185">Reference proteome</keyword>
<evidence type="ECO:0000313" key="3">
    <source>
        <dbReference type="Proteomes" id="UP001152747"/>
    </source>
</evidence>
<organism evidence="2 3">
    <name type="scientific">Caenorhabditis angaria</name>
    <dbReference type="NCBI Taxonomy" id="860376"/>
    <lineage>
        <taxon>Eukaryota</taxon>
        <taxon>Metazoa</taxon>
        <taxon>Ecdysozoa</taxon>
        <taxon>Nematoda</taxon>
        <taxon>Chromadorea</taxon>
        <taxon>Rhabditida</taxon>
        <taxon>Rhabditina</taxon>
        <taxon>Rhabditomorpha</taxon>
        <taxon>Rhabditoidea</taxon>
        <taxon>Rhabditidae</taxon>
        <taxon>Peloderinae</taxon>
        <taxon>Caenorhabditis</taxon>
    </lineage>
</organism>
<dbReference type="PANTHER" id="PTHR22941">
    <property type="entry name" value="SERPENTINE RECEPTOR"/>
    <property type="match status" value="1"/>
</dbReference>
<evidence type="ECO:0000313" key="2">
    <source>
        <dbReference type="EMBL" id="CAI5450944.1"/>
    </source>
</evidence>
<sequence>MEEYRRLYYNSMCNQSKFGYLDSWQFLATASHSLSFILIPLSFYGSYCIIFKTPYKMRRVKWIMLNLHVWTGILDVMLTTLITPYFFFPAACGFPVGILAVFKVNVKLQIFMGQCCCGGLFSSLLLLFENRHNSLVTSKFRIPNNTFRIIYFFFVYLYGFGLMFPAYLNEPNQIEAKLTILRTILPCPTTEFFDSPVYVLILDTNYVVFPIILYIFIMGIQLIFFVVHSFFYLFCISSKMSNRTKDLQKKFLIGVCIQVAIPIGVLLVPVIYCVCSILLGYYNQAMLNIAVLFISLHGMSATIVLIYINEPYRTFTIRLFRKTDHSTANNSTQGRRFATTFTTEKTIVF</sequence>
<feature type="transmembrane region" description="Helical" evidence="1">
    <location>
        <begin position="285"/>
        <end position="308"/>
    </location>
</feature>
<feature type="transmembrane region" description="Helical" evidence="1">
    <location>
        <begin position="62"/>
        <end position="88"/>
    </location>
</feature>
<protein>
    <recommendedName>
        <fullName evidence="4">Serpentine Receptor, class H</fullName>
    </recommendedName>
</protein>
<dbReference type="InterPro" id="IPR019422">
    <property type="entry name" value="7TM_GPCR_serpentine_rcpt_Srh"/>
</dbReference>
<dbReference type="EMBL" id="CANHGI010000005">
    <property type="protein sequence ID" value="CAI5450944.1"/>
    <property type="molecule type" value="Genomic_DNA"/>
</dbReference>
<evidence type="ECO:0000256" key="1">
    <source>
        <dbReference type="SAM" id="Phobius"/>
    </source>
</evidence>
<dbReference type="Proteomes" id="UP001152747">
    <property type="component" value="Unassembled WGS sequence"/>
</dbReference>
<comment type="caution">
    <text evidence="2">The sequence shown here is derived from an EMBL/GenBank/DDBJ whole genome shotgun (WGS) entry which is preliminary data.</text>
</comment>
<evidence type="ECO:0008006" key="4">
    <source>
        <dbReference type="Google" id="ProtNLM"/>
    </source>
</evidence>
<feature type="transmembrane region" description="Helical" evidence="1">
    <location>
        <begin position="255"/>
        <end position="279"/>
    </location>
</feature>
<feature type="transmembrane region" description="Helical" evidence="1">
    <location>
        <begin position="108"/>
        <end position="128"/>
    </location>
</feature>
<dbReference type="Pfam" id="PF10318">
    <property type="entry name" value="7TM_GPCR_Srh"/>
    <property type="match status" value="1"/>
</dbReference>
<dbReference type="OrthoDB" id="5838269at2759"/>
<keyword evidence="1" id="KW-1133">Transmembrane helix</keyword>
<gene>
    <name evidence="2" type="ORF">CAMP_LOCUS13581</name>
</gene>
<dbReference type="AlphaFoldDB" id="A0A9P1IVD5"/>
<feature type="transmembrane region" description="Helical" evidence="1">
    <location>
        <begin position="149"/>
        <end position="168"/>
    </location>
</feature>
<proteinExistence type="predicted"/>
<feature type="transmembrane region" description="Helical" evidence="1">
    <location>
        <begin position="26"/>
        <end position="50"/>
    </location>
</feature>
<reference evidence="2" key="1">
    <citation type="submission" date="2022-11" db="EMBL/GenBank/DDBJ databases">
        <authorList>
            <person name="Kikuchi T."/>
        </authorList>
    </citation>
    <scope>NUCLEOTIDE SEQUENCE</scope>
    <source>
        <strain evidence="2">PS1010</strain>
    </source>
</reference>
<keyword evidence="1" id="KW-0472">Membrane</keyword>
<keyword evidence="1" id="KW-0812">Transmembrane</keyword>
<dbReference type="PANTHER" id="PTHR22941:SF307">
    <property type="entry name" value="SERPENTINE RECEPTOR, CLASS H"/>
    <property type="match status" value="1"/>
</dbReference>